<dbReference type="AlphaFoldDB" id="A0A3S5AAT5"/>
<comment type="caution">
    <text evidence="1">The sequence shown here is derived from an EMBL/GenBank/DDBJ whole genome shotgun (WGS) entry which is preliminary data.</text>
</comment>
<organism evidence="1 2">
    <name type="scientific">Protopolystoma xenopodis</name>
    <dbReference type="NCBI Taxonomy" id="117903"/>
    <lineage>
        <taxon>Eukaryota</taxon>
        <taxon>Metazoa</taxon>
        <taxon>Spiralia</taxon>
        <taxon>Lophotrochozoa</taxon>
        <taxon>Platyhelminthes</taxon>
        <taxon>Monogenea</taxon>
        <taxon>Polyopisthocotylea</taxon>
        <taxon>Polystomatidea</taxon>
        <taxon>Polystomatidae</taxon>
        <taxon>Protopolystoma</taxon>
    </lineage>
</organism>
<accession>A0A3S5AAT5</accession>
<name>A0A3S5AAT5_9PLAT</name>
<dbReference type="Proteomes" id="UP000784294">
    <property type="component" value="Unassembled WGS sequence"/>
</dbReference>
<proteinExistence type="predicted"/>
<evidence type="ECO:0000313" key="2">
    <source>
        <dbReference type="Proteomes" id="UP000784294"/>
    </source>
</evidence>
<evidence type="ECO:0000313" key="1">
    <source>
        <dbReference type="EMBL" id="VEL11519.1"/>
    </source>
</evidence>
<gene>
    <name evidence="1" type="ORF">PXEA_LOCUS4959</name>
</gene>
<sequence length="77" mass="8831">MFGVNLCRMKRLEGCSHHQTTTNWRCSTFEFCVNTTFTLTRSAGHRRSFRVKRAVLLCIACRTASELQLTFGKENGN</sequence>
<keyword evidence="2" id="KW-1185">Reference proteome</keyword>
<reference evidence="1" key="1">
    <citation type="submission" date="2018-11" db="EMBL/GenBank/DDBJ databases">
        <authorList>
            <consortium name="Pathogen Informatics"/>
        </authorList>
    </citation>
    <scope>NUCLEOTIDE SEQUENCE</scope>
</reference>
<protein>
    <submittedName>
        <fullName evidence="1">Uncharacterized protein</fullName>
    </submittedName>
</protein>
<dbReference type="EMBL" id="CAAALY010012043">
    <property type="protein sequence ID" value="VEL11519.1"/>
    <property type="molecule type" value="Genomic_DNA"/>
</dbReference>